<keyword evidence="3" id="KW-1185">Reference proteome</keyword>
<comment type="caution">
    <text evidence="2">The sequence shown here is derived from an EMBL/GenBank/DDBJ whole genome shotgun (WGS) entry which is preliminary data.</text>
</comment>
<dbReference type="AlphaFoldDB" id="A0A1C7MJQ7"/>
<evidence type="ECO:0000256" key="1">
    <source>
        <dbReference type="SAM" id="MobiDB-lite"/>
    </source>
</evidence>
<accession>A0A1C7MJQ7</accession>
<dbReference type="EMBL" id="LUGG01000003">
    <property type="protein sequence ID" value="OBZ77102.1"/>
    <property type="molecule type" value="Genomic_DNA"/>
</dbReference>
<reference evidence="2 3" key="1">
    <citation type="submission" date="2016-03" db="EMBL/GenBank/DDBJ databases">
        <title>Whole genome sequencing of Grifola frondosa 9006-11.</title>
        <authorList>
            <person name="Min B."/>
            <person name="Park H."/>
            <person name="Kim J.-G."/>
            <person name="Cho H."/>
            <person name="Oh Y.-L."/>
            <person name="Kong W.-S."/>
            <person name="Choi I.-G."/>
        </authorList>
    </citation>
    <scope>NUCLEOTIDE SEQUENCE [LARGE SCALE GENOMIC DNA]</scope>
    <source>
        <strain evidence="2 3">9006-11</strain>
    </source>
</reference>
<dbReference type="STRING" id="5627.A0A1C7MJQ7"/>
<sequence>MHRSGLGVQAVNTDLDGGESVHRTREHTEALVADFELGVLWDEYGLVGDIVPFTNDFPRADIHELIAPDILHQLIKGCFKDHLVDWVEQYLYQTHGKAQAEIILADIDHRIAVAPPFSGLRRFHEGRGFKQWTGDDTKGLMKVYLPAIVGYVPQEMVRSIQAYLDFCYLVRRNVHTPETLTQLDEALQHFHANRTIFQMTGVRPTGFSLPRQHSLKHYIHLIWEFAAPNGLCSSITESKHIEAIKDPYRCSNRFKPLGQILLTNQRIDKLAASRVDFTEQGMLNGSCLFAEYLALNPDEELEDTERPAPTKRRKDCGRAEEEDGMVSGPPVLAYVVMAATPQTKHARTAGALGNEIGQPRLLELIRRFLYDQMNPDSVLTGLDVALEACPQFHEQISVFYSAASTYYAPSDPSGTGGMHREHLRATPMWWKTAPRFDCAFVNHGSHLDGIHSLDIVRIRLFFSFKRRNIVYPCALVHWFKCIADEPDEDTGLYIVRPESHRGSPVLSVIHLDTIVRAAHLIVVYGNHTVPEDLSEHHALDAFQYFYVNKYADHHAFETIHEPSNFR</sequence>
<name>A0A1C7MJQ7_GRIFR</name>
<dbReference type="Proteomes" id="UP000092993">
    <property type="component" value="Unassembled WGS sequence"/>
</dbReference>
<dbReference type="InterPro" id="IPR041078">
    <property type="entry name" value="Plavaka"/>
</dbReference>
<feature type="region of interest" description="Disordered" evidence="1">
    <location>
        <begin position="299"/>
        <end position="324"/>
    </location>
</feature>
<dbReference type="Pfam" id="PF18759">
    <property type="entry name" value="Plavaka"/>
    <property type="match status" value="1"/>
</dbReference>
<evidence type="ECO:0000313" key="2">
    <source>
        <dbReference type="EMBL" id="OBZ77102.1"/>
    </source>
</evidence>
<evidence type="ECO:0000313" key="3">
    <source>
        <dbReference type="Proteomes" id="UP000092993"/>
    </source>
</evidence>
<organism evidence="2 3">
    <name type="scientific">Grifola frondosa</name>
    <name type="common">Maitake</name>
    <name type="synonym">Polyporus frondosus</name>
    <dbReference type="NCBI Taxonomy" id="5627"/>
    <lineage>
        <taxon>Eukaryota</taxon>
        <taxon>Fungi</taxon>
        <taxon>Dikarya</taxon>
        <taxon>Basidiomycota</taxon>
        <taxon>Agaricomycotina</taxon>
        <taxon>Agaricomycetes</taxon>
        <taxon>Polyporales</taxon>
        <taxon>Grifolaceae</taxon>
        <taxon>Grifola</taxon>
    </lineage>
</organism>
<protein>
    <submittedName>
        <fullName evidence="2">Uncharacterized protein</fullName>
    </submittedName>
</protein>
<gene>
    <name evidence="2" type="ORF">A0H81_03480</name>
</gene>
<dbReference type="OrthoDB" id="2799361at2759"/>
<proteinExistence type="predicted"/>